<dbReference type="Pfam" id="PF00300">
    <property type="entry name" value="His_Phos_1"/>
    <property type="match status" value="1"/>
</dbReference>
<evidence type="ECO:0000313" key="2">
    <source>
        <dbReference type="EMBL" id="EHQ03791.1"/>
    </source>
</evidence>
<proteinExistence type="predicted"/>
<dbReference type="PANTHER" id="PTHR48100:SF1">
    <property type="entry name" value="HISTIDINE PHOSPHATASE FAMILY PROTEIN-RELATED"/>
    <property type="match status" value="1"/>
</dbReference>
<organism evidence="2 3">
    <name type="scientific">Gillisia limnaea (strain DSM 15749 / LMG 21470 / R-8282)</name>
    <dbReference type="NCBI Taxonomy" id="865937"/>
    <lineage>
        <taxon>Bacteria</taxon>
        <taxon>Pseudomonadati</taxon>
        <taxon>Bacteroidota</taxon>
        <taxon>Flavobacteriia</taxon>
        <taxon>Flavobacteriales</taxon>
        <taxon>Flavobacteriaceae</taxon>
        <taxon>Gillisia</taxon>
    </lineage>
</organism>
<dbReference type="GO" id="GO:0016791">
    <property type="term" value="F:phosphatase activity"/>
    <property type="evidence" value="ECO:0007669"/>
    <property type="project" value="TreeGrafter"/>
</dbReference>
<evidence type="ECO:0000313" key="3">
    <source>
        <dbReference type="Proteomes" id="UP000003844"/>
    </source>
</evidence>
<protein>
    <submittedName>
        <fullName evidence="2">Phosphoglycerate mutase</fullName>
    </submittedName>
</protein>
<evidence type="ECO:0000256" key="1">
    <source>
        <dbReference type="PIRSR" id="PIRSR613078-2"/>
    </source>
</evidence>
<dbReference type="InterPro" id="IPR050275">
    <property type="entry name" value="PGM_Phosphatase"/>
</dbReference>
<dbReference type="HOGENOM" id="CLU_112476_0_0_10"/>
<keyword evidence="3" id="KW-1185">Reference proteome</keyword>
<dbReference type="STRING" id="865937.Gilli_3184"/>
<dbReference type="InterPro" id="IPR029033">
    <property type="entry name" value="His_PPase_superfam"/>
</dbReference>
<dbReference type="Gene3D" id="3.40.50.1240">
    <property type="entry name" value="Phosphoglycerate mutase-like"/>
    <property type="match status" value="1"/>
</dbReference>
<dbReference type="CDD" id="cd07067">
    <property type="entry name" value="HP_PGM_like"/>
    <property type="match status" value="1"/>
</dbReference>
<dbReference type="PROSITE" id="PS51257">
    <property type="entry name" value="PROKAR_LIPOPROTEIN"/>
    <property type="match status" value="1"/>
</dbReference>
<accession>H2BTX7</accession>
<dbReference type="RefSeq" id="WP_006990097.1">
    <property type="nucleotide sequence ID" value="NZ_JH594606.1"/>
</dbReference>
<dbReference type="eggNOG" id="COG2062">
    <property type="taxonomic scope" value="Bacteria"/>
</dbReference>
<sequence>MKKLVLLLSVLMAIACNSDKTESSAEINSEKMTQYYFIRHAEKDTVNAQDKDPLLTEQGIKRAENWAKVFKEIPFDLIYSSDYKRTKSTAQIIADSQKKKVQLYNSKKLNDTDFQENTKGKTVLVIGHSNTNPKFVNYILGQEKYQELSEENHGSLFIVNVSQDSTKSSQVLHIN</sequence>
<reference evidence="3" key="1">
    <citation type="journal article" date="2012" name="Stand. Genomic Sci.">
        <title>Genome sequence of the Antarctic rhodopsins-containing flavobacterium Gillisia limnaea type strain (R-8282(T)).</title>
        <authorList>
            <person name="Riedel T."/>
            <person name="Held B."/>
            <person name="Nolan M."/>
            <person name="Lucas S."/>
            <person name="Lapidus A."/>
            <person name="Tice H."/>
            <person name="Del Rio T.G."/>
            <person name="Cheng J.F."/>
            <person name="Han C."/>
            <person name="Tapia R."/>
            <person name="Goodwin L.A."/>
            <person name="Pitluck S."/>
            <person name="Liolios K."/>
            <person name="Mavromatis K."/>
            <person name="Pagani I."/>
            <person name="Ivanova N."/>
            <person name="Mikhailova N."/>
            <person name="Pati A."/>
            <person name="Chen A."/>
            <person name="Palaniappan K."/>
            <person name="Land M."/>
            <person name="Rohde M."/>
            <person name="Tindall B.J."/>
            <person name="Detter J.C."/>
            <person name="Goker M."/>
            <person name="Bristow J."/>
            <person name="Eisen J.A."/>
            <person name="Markowitz V."/>
            <person name="Hugenholtz P."/>
            <person name="Kyrpides N.C."/>
            <person name="Klenk H.P."/>
            <person name="Woyke T."/>
        </authorList>
    </citation>
    <scope>NUCLEOTIDE SEQUENCE [LARGE SCALE GENOMIC DNA]</scope>
    <source>
        <strain evidence="3">DSM 15749 / LMG 21470 / R-8282</strain>
    </source>
</reference>
<dbReference type="InterPro" id="IPR013078">
    <property type="entry name" value="His_Pase_superF_clade-1"/>
</dbReference>
<dbReference type="GO" id="GO:0005737">
    <property type="term" value="C:cytoplasm"/>
    <property type="evidence" value="ECO:0007669"/>
    <property type="project" value="TreeGrafter"/>
</dbReference>
<dbReference type="PANTHER" id="PTHR48100">
    <property type="entry name" value="BROAD-SPECIFICITY PHOSPHATASE YOR283W-RELATED"/>
    <property type="match status" value="1"/>
</dbReference>
<name>H2BTX7_GILLR</name>
<feature type="binding site" evidence="1">
    <location>
        <position position="85"/>
    </location>
    <ligand>
        <name>substrate</name>
    </ligand>
</feature>
<dbReference type="EMBL" id="JH594606">
    <property type="protein sequence ID" value="EHQ03791.1"/>
    <property type="molecule type" value="Genomic_DNA"/>
</dbReference>
<dbReference type="SUPFAM" id="SSF53254">
    <property type="entry name" value="Phosphoglycerate mutase-like"/>
    <property type="match status" value="1"/>
</dbReference>
<dbReference type="AlphaFoldDB" id="H2BTX7"/>
<dbReference type="OrthoDB" id="3296006at2"/>
<dbReference type="Proteomes" id="UP000003844">
    <property type="component" value="Unassembled WGS sequence"/>
</dbReference>
<gene>
    <name evidence="2" type="ORF">Gilli_3184</name>
</gene>